<feature type="region of interest" description="Disordered" evidence="1">
    <location>
        <begin position="678"/>
        <end position="710"/>
    </location>
</feature>
<dbReference type="VEuPathDB" id="FungiDB:A9K55_007944"/>
<reference evidence="3 4" key="1">
    <citation type="journal article" date="2017" name="BMC Genomics">
        <title>Chromosome level assembly and secondary metabolite potential of the parasitic fungus Cordyceps militaris.</title>
        <authorList>
            <person name="Kramer G.J."/>
            <person name="Nodwell J.R."/>
        </authorList>
    </citation>
    <scope>NUCLEOTIDE SEQUENCE [LARGE SCALE GENOMIC DNA]</scope>
    <source>
        <strain evidence="3 4">ATCC 34164</strain>
    </source>
</reference>
<dbReference type="PROSITE" id="PS50010">
    <property type="entry name" value="DH_2"/>
    <property type="match status" value="1"/>
</dbReference>
<evidence type="ECO:0000256" key="1">
    <source>
        <dbReference type="SAM" id="MobiDB-lite"/>
    </source>
</evidence>
<feature type="domain" description="DH" evidence="2">
    <location>
        <begin position="175"/>
        <end position="391"/>
    </location>
</feature>
<feature type="compositionally biased region" description="Basic and acidic residues" evidence="1">
    <location>
        <begin position="687"/>
        <end position="697"/>
    </location>
</feature>
<organism evidence="3 4">
    <name type="scientific">Cordyceps militaris</name>
    <name type="common">Caterpillar fungus</name>
    <name type="synonym">Clavaria militaris</name>
    <dbReference type="NCBI Taxonomy" id="73501"/>
    <lineage>
        <taxon>Eukaryota</taxon>
        <taxon>Fungi</taxon>
        <taxon>Dikarya</taxon>
        <taxon>Ascomycota</taxon>
        <taxon>Pezizomycotina</taxon>
        <taxon>Sordariomycetes</taxon>
        <taxon>Hypocreomycetidae</taxon>
        <taxon>Hypocreales</taxon>
        <taxon>Cordycipitaceae</taxon>
        <taxon>Cordyceps</taxon>
    </lineage>
</organism>
<evidence type="ECO:0000259" key="2">
    <source>
        <dbReference type="PROSITE" id="PS50010"/>
    </source>
</evidence>
<dbReference type="VEuPathDB" id="FungiDB:CCM_06968"/>
<accession>A0A2H4SJ75</accession>
<feature type="compositionally biased region" description="Basic and acidic residues" evidence="1">
    <location>
        <begin position="13"/>
        <end position="26"/>
    </location>
</feature>
<evidence type="ECO:0000313" key="4">
    <source>
        <dbReference type="Proteomes" id="UP000323067"/>
    </source>
</evidence>
<gene>
    <name evidence="3" type="ORF">A9K55_007944</name>
</gene>
<feature type="compositionally biased region" description="Low complexity" evidence="1">
    <location>
        <begin position="1"/>
        <end position="10"/>
    </location>
</feature>
<name>A0A2H4SJ75_CORMI</name>
<dbReference type="GO" id="GO:0005085">
    <property type="term" value="F:guanyl-nucleotide exchange factor activity"/>
    <property type="evidence" value="ECO:0007669"/>
    <property type="project" value="InterPro"/>
</dbReference>
<dbReference type="Gene3D" id="1.20.900.10">
    <property type="entry name" value="Dbl homology (DH) domain"/>
    <property type="match status" value="1"/>
</dbReference>
<dbReference type="OrthoDB" id="8059989at2759"/>
<feature type="region of interest" description="Disordered" evidence="1">
    <location>
        <begin position="1"/>
        <end position="26"/>
    </location>
</feature>
<evidence type="ECO:0000313" key="3">
    <source>
        <dbReference type="EMBL" id="ATY63165.1"/>
    </source>
</evidence>
<dbReference type="EMBL" id="CP023324">
    <property type="protein sequence ID" value="ATY63165.1"/>
    <property type="molecule type" value="Genomic_DNA"/>
</dbReference>
<proteinExistence type="predicted"/>
<dbReference type="AlphaFoldDB" id="A0A2H4SJ75"/>
<protein>
    <submittedName>
        <fullName evidence="3">Rho guanyl nucleotide exchange factor</fullName>
    </submittedName>
</protein>
<dbReference type="InterPro" id="IPR051092">
    <property type="entry name" value="FYVE_RhoGEF_PH"/>
</dbReference>
<dbReference type="GO" id="GO:0005737">
    <property type="term" value="C:cytoplasm"/>
    <property type="evidence" value="ECO:0007669"/>
    <property type="project" value="TreeGrafter"/>
</dbReference>
<dbReference type="PANTHER" id="PTHR12673">
    <property type="entry name" value="FACIOGENITAL DYSPLASIA PROTEIN"/>
    <property type="match status" value="1"/>
</dbReference>
<dbReference type="InterPro" id="IPR035899">
    <property type="entry name" value="DBL_dom_sf"/>
</dbReference>
<sequence>MTSSDSSLESSSDETKPSSESSLEERCHCSFGQDCEPQSIALPESTDSEDFYQDALSRLSSDNASQVVTMQPVRRFSRWMSSLRRRTIQRHLLAAEKPAFLVDLNGRPQLIHRDSSSGSSFGFVAGVKSATVSISSTRIARSSGRSIRTPMGRSSEESTGRITPADRSSIERALRRRRILEELIQTEESYAGDIRLLLNVYVTTFAACPDHESLRLALHRNLSEILRLHDEILGELHRAVPFSEYSYADSGPKGHRRWTSVDLGRTDMLADPQTAAQVAKIFSQKVKRFFVYEEYGARHEKMLQSIPDASQSRKGIEALASTLHPIRQRGMRKSYTLHDLMIKPIQRVCRYPLLFAELLKNTPVCDCPNSHMEVEGSLIRLREATCIINKATDDASTKTRLAQTWILQDRLAFPGRQLDSSSKSHIRSFGQIRLCGVLHVCWQGPRAIDGMYMICLLYRDVFCLATAGKVDAVYDIKACINIHKAKLEETDDGRGLQCHTAPFSWKIVFECDHQLYELIMTACTAREESEWREHLASSVKDEDEGAVDAYTTLALDIKGFGSVFGKPGSVARRISIHRATTLGARLPHNQVILKNTSVKDSTSPTLPINRSQSLLSTQRALVLAPERSERARLEVLVSDALPFPGMSTRLRPEQLMRVSASSVMRKFGASGFANSISRKASGTKQRARSDTFSRDGDASDEGDADSKSSLKLKLNEGKAYRSRSLKTRLGRSDKTAEKSVRGLWRGERDCSGRSLRGIFG</sequence>
<dbReference type="InterPro" id="IPR000219">
    <property type="entry name" value="DH_dom"/>
</dbReference>
<dbReference type="Proteomes" id="UP000323067">
    <property type="component" value="Chromosome vii"/>
</dbReference>
<dbReference type="SUPFAM" id="SSF48065">
    <property type="entry name" value="DBL homology domain (DH-domain)"/>
    <property type="match status" value="1"/>
</dbReference>
<feature type="region of interest" description="Disordered" evidence="1">
    <location>
        <begin position="143"/>
        <end position="166"/>
    </location>
</feature>
<dbReference type="SMART" id="SM00325">
    <property type="entry name" value="RhoGEF"/>
    <property type="match status" value="1"/>
</dbReference>
<dbReference type="Pfam" id="PF00621">
    <property type="entry name" value="RhoGEF"/>
    <property type="match status" value="1"/>
</dbReference>
<dbReference type="PANTHER" id="PTHR12673:SF159">
    <property type="entry name" value="LD03170P"/>
    <property type="match status" value="1"/>
</dbReference>